<evidence type="ECO:0000256" key="1">
    <source>
        <dbReference type="SAM" id="MobiDB-lite"/>
    </source>
</evidence>
<sequence length="151" mass="17681">MIIRVLAEGEVCEVPITPETTCADVIDCVRDPGDETCTLLQTWGHGYGIPTPQAPRLRRGKESYKLENLRKREEEDDVEEKESIRKRIVKGEDDKCERRKREEEEEERGGDEKEEKEEKKKKEKKGREEEEEEGGGRRRREIKKNGNVGRR</sequence>
<dbReference type="InParanoid" id="A0A482X203"/>
<reference evidence="3 4" key="1">
    <citation type="journal article" date="2017" name="Gigascience">
        <title>Genome sequence of the small brown planthopper, Laodelphax striatellus.</title>
        <authorList>
            <person name="Zhu J."/>
            <person name="Jiang F."/>
            <person name="Wang X."/>
            <person name="Yang P."/>
            <person name="Bao Y."/>
            <person name="Zhao W."/>
            <person name="Wang W."/>
            <person name="Lu H."/>
            <person name="Wang Q."/>
            <person name="Cui N."/>
            <person name="Li J."/>
            <person name="Chen X."/>
            <person name="Luo L."/>
            <person name="Yu J."/>
            <person name="Kang L."/>
            <person name="Cui F."/>
        </authorList>
    </citation>
    <scope>NUCLEOTIDE SEQUENCE [LARGE SCALE GENOMIC DNA]</scope>
    <source>
        <strain evidence="3">Lst14</strain>
    </source>
</reference>
<dbReference type="SMR" id="A0A482X203"/>
<evidence type="ECO:0000313" key="3">
    <source>
        <dbReference type="EMBL" id="RZF39773.1"/>
    </source>
</evidence>
<dbReference type="Proteomes" id="UP000291343">
    <property type="component" value="Unassembled WGS sequence"/>
</dbReference>
<feature type="domain" description="Ras association" evidence="2">
    <location>
        <begin position="2"/>
        <end position="43"/>
    </location>
</feature>
<evidence type="ECO:0000259" key="2">
    <source>
        <dbReference type="Pfam" id="PF21712"/>
    </source>
</evidence>
<proteinExistence type="predicted"/>
<feature type="region of interest" description="Disordered" evidence="1">
    <location>
        <begin position="93"/>
        <end position="151"/>
    </location>
</feature>
<protein>
    <recommendedName>
        <fullName evidence="2">Ras association domain-containing protein</fullName>
    </recommendedName>
</protein>
<comment type="caution">
    <text evidence="3">The sequence shown here is derived from an EMBL/GenBank/DDBJ whole genome shotgun (WGS) entry which is preliminary data.</text>
</comment>
<feature type="compositionally biased region" description="Basic and acidic residues" evidence="1">
    <location>
        <begin position="110"/>
        <end position="128"/>
    </location>
</feature>
<dbReference type="Pfam" id="PF21712">
    <property type="entry name" value="RASSF8-10_RA"/>
    <property type="match status" value="1"/>
</dbReference>
<dbReference type="Gene3D" id="3.10.20.90">
    <property type="entry name" value="Phosphatidylinositol 3-kinase Catalytic Subunit, Chain A, domain 1"/>
    <property type="match status" value="1"/>
</dbReference>
<evidence type="ECO:0000313" key="4">
    <source>
        <dbReference type="Proteomes" id="UP000291343"/>
    </source>
</evidence>
<dbReference type="OrthoDB" id="10038642at2759"/>
<organism evidence="3 4">
    <name type="scientific">Laodelphax striatellus</name>
    <name type="common">Small brown planthopper</name>
    <name type="synonym">Delphax striatella</name>
    <dbReference type="NCBI Taxonomy" id="195883"/>
    <lineage>
        <taxon>Eukaryota</taxon>
        <taxon>Metazoa</taxon>
        <taxon>Ecdysozoa</taxon>
        <taxon>Arthropoda</taxon>
        <taxon>Hexapoda</taxon>
        <taxon>Insecta</taxon>
        <taxon>Pterygota</taxon>
        <taxon>Neoptera</taxon>
        <taxon>Paraneoptera</taxon>
        <taxon>Hemiptera</taxon>
        <taxon>Auchenorrhyncha</taxon>
        <taxon>Fulgoroidea</taxon>
        <taxon>Delphacidae</taxon>
        <taxon>Criomorphinae</taxon>
        <taxon>Laodelphax</taxon>
    </lineage>
</organism>
<accession>A0A482X203</accession>
<dbReference type="AlphaFoldDB" id="A0A482X203"/>
<feature type="compositionally biased region" description="Basic and acidic residues" evidence="1">
    <location>
        <begin position="93"/>
        <end position="102"/>
    </location>
</feature>
<name>A0A482X203_LAOST</name>
<keyword evidence="4" id="KW-1185">Reference proteome</keyword>
<gene>
    <name evidence="3" type="ORF">LSTR_LSTR003434</name>
</gene>
<dbReference type="InterPro" id="IPR048945">
    <property type="entry name" value="RASSF8/10_RA"/>
</dbReference>
<dbReference type="STRING" id="195883.A0A482X203"/>
<dbReference type="EMBL" id="QKKF02019605">
    <property type="protein sequence ID" value="RZF39773.1"/>
    <property type="molecule type" value="Genomic_DNA"/>
</dbReference>